<gene>
    <name evidence="3" type="ORF">DM860_012161</name>
</gene>
<name>A0A328DCY0_9ASTE</name>
<dbReference type="AlphaFoldDB" id="A0A328DCY0"/>
<dbReference type="GO" id="GO:0080044">
    <property type="term" value="F:quercetin 7-O-glucosyltransferase activity"/>
    <property type="evidence" value="ECO:0007669"/>
    <property type="project" value="TreeGrafter"/>
</dbReference>
<keyword evidence="4" id="KW-1185">Reference proteome</keyword>
<dbReference type="InterPro" id="IPR002213">
    <property type="entry name" value="UDP_glucos_trans"/>
</dbReference>
<dbReference type="PANTHER" id="PTHR11926:SF1374">
    <property type="entry name" value="UDP-GLYCOSYLTRANSFERASE 76F1-RELATED"/>
    <property type="match status" value="1"/>
</dbReference>
<protein>
    <recommendedName>
        <fullName evidence="5">Glycosyltransferase</fullName>
    </recommendedName>
</protein>
<dbReference type="GO" id="GO:0080043">
    <property type="term" value="F:quercetin 3-O-glucosyltransferase activity"/>
    <property type="evidence" value="ECO:0007669"/>
    <property type="project" value="TreeGrafter"/>
</dbReference>
<organism evidence="3 4">
    <name type="scientific">Cuscuta australis</name>
    <dbReference type="NCBI Taxonomy" id="267555"/>
    <lineage>
        <taxon>Eukaryota</taxon>
        <taxon>Viridiplantae</taxon>
        <taxon>Streptophyta</taxon>
        <taxon>Embryophyta</taxon>
        <taxon>Tracheophyta</taxon>
        <taxon>Spermatophyta</taxon>
        <taxon>Magnoliopsida</taxon>
        <taxon>eudicotyledons</taxon>
        <taxon>Gunneridae</taxon>
        <taxon>Pentapetalae</taxon>
        <taxon>asterids</taxon>
        <taxon>lamiids</taxon>
        <taxon>Solanales</taxon>
        <taxon>Convolvulaceae</taxon>
        <taxon>Cuscuteae</taxon>
        <taxon>Cuscuta</taxon>
        <taxon>Cuscuta subgen. Grammica</taxon>
        <taxon>Cuscuta sect. Cleistogrammica</taxon>
    </lineage>
</organism>
<dbReference type="Proteomes" id="UP000249390">
    <property type="component" value="Unassembled WGS sequence"/>
</dbReference>
<comment type="caution">
    <text evidence="3">The sequence shown here is derived from an EMBL/GenBank/DDBJ whole genome shotgun (WGS) entry which is preliminary data.</text>
</comment>
<evidence type="ECO:0008006" key="5">
    <source>
        <dbReference type="Google" id="ProtNLM"/>
    </source>
</evidence>
<dbReference type="CDD" id="cd03784">
    <property type="entry name" value="GT1_Gtf-like"/>
    <property type="match status" value="1"/>
</dbReference>
<evidence type="ECO:0000256" key="1">
    <source>
        <dbReference type="ARBA" id="ARBA00009995"/>
    </source>
</evidence>
<dbReference type="PANTHER" id="PTHR11926">
    <property type="entry name" value="GLUCOSYL/GLUCURONOSYL TRANSFERASES"/>
    <property type="match status" value="1"/>
</dbReference>
<dbReference type="EMBL" id="NQVE01000175">
    <property type="protein sequence ID" value="RAL42378.1"/>
    <property type="molecule type" value="Genomic_DNA"/>
</dbReference>
<dbReference type="FunFam" id="3.40.50.2000:FF:000056">
    <property type="entry name" value="Glycosyltransferase"/>
    <property type="match status" value="1"/>
</dbReference>
<evidence type="ECO:0000313" key="3">
    <source>
        <dbReference type="EMBL" id="RAL42378.1"/>
    </source>
</evidence>
<dbReference type="SUPFAM" id="SSF53756">
    <property type="entry name" value="UDP-Glycosyltransferase/glycogen phosphorylase"/>
    <property type="match status" value="1"/>
</dbReference>
<dbReference type="Pfam" id="PF00201">
    <property type="entry name" value="UDPGT"/>
    <property type="match status" value="1"/>
</dbReference>
<comment type="similarity">
    <text evidence="1">Belongs to the UDP-glycosyltransferase family.</text>
</comment>
<proteinExistence type="inferred from homology"/>
<keyword evidence="2" id="KW-0808">Transferase</keyword>
<accession>A0A328DCY0</accession>
<reference evidence="3 4" key="1">
    <citation type="submission" date="2018-06" db="EMBL/GenBank/DDBJ databases">
        <title>The Genome of Cuscuta australis (Dodder) Provides Insight into the Evolution of Plant Parasitism.</title>
        <authorList>
            <person name="Liu H."/>
        </authorList>
    </citation>
    <scope>NUCLEOTIDE SEQUENCE [LARGE SCALE GENOMIC DNA]</scope>
    <source>
        <strain evidence="4">cv. Yunnan</strain>
        <tissue evidence="3">Vines</tissue>
    </source>
</reference>
<sequence>MERSKMESGVDEREEEGRVVVLVPYPFQGHMTPMLQLGHALHSKGFSVKIAHTQFNPPTPSHHPNLSFHNLADDGDDIPIDDVTQRLKSICDMNENCRVPLREYLEKLGDDVRCVVIYDNLMYYAGHVASLLRLPSVVMRPFSALFSLFVVHLLQHGDSLLPLPESKLEDAIPGLDLLRYKDIPPYMNSEEAKYFMSISMDIGSSVAIIWNTVEGLEQKWLSRLQQLYKVPIFPTGPFHKFSITPTNTSFLEEDTSCLSWLDKQAPRSVLFVSASGSIAEVEQGDFAEIARGLAHSGHPFLWAIRPGSIKGMECKEGEMEDLERRMGERGRIVKWAPQKDVLAHGSVGGFWSHCGWNSTMEALGEGVPMICRPVLADQFTNARFLVQELRVGLELKELERGVIAETVRELMGEGDERDKLKKNAMEMKRKLDDSFKRDGSSHRALNELAHFISSLPRCEPRM</sequence>
<evidence type="ECO:0000256" key="2">
    <source>
        <dbReference type="ARBA" id="ARBA00022679"/>
    </source>
</evidence>
<evidence type="ECO:0000313" key="4">
    <source>
        <dbReference type="Proteomes" id="UP000249390"/>
    </source>
</evidence>
<dbReference type="Gene3D" id="3.40.50.2000">
    <property type="entry name" value="Glycogen Phosphorylase B"/>
    <property type="match status" value="2"/>
</dbReference>